<dbReference type="EMBL" id="KZ613947">
    <property type="protein sequence ID" value="PMD39325.1"/>
    <property type="molecule type" value="Genomic_DNA"/>
</dbReference>
<gene>
    <name evidence="2" type="ORF">L207DRAFT_584701</name>
</gene>
<feature type="signal peptide" evidence="1">
    <location>
        <begin position="1"/>
        <end position="22"/>
    </location>
</feature>
<keyword evidence="3" id="KW-1185">Reference proteome</keyword>
<evidence type="ECO:0000313" key="3">
    <source>
        <dbReference type="Proteomes" id="UP000235786"/>
    </source>
</evidence>
<feature type="chain" id="PRO_5014451061" evidence="1">
    <location>
        <begin position="23"/>
        <end position="159"/>
    </location>
</feature>
<proteinExistence type="predicted"/>
<accession>A0A2J6RLD6</accession>
<evidence type="ECO:0000313" key="2">
    <source>
        <dbReference type="EMBL" id="PMD39325.1"/>
    </source>
</evidence>
<organism evidence="2 3">
    <name type="scientific">Hyaloscypha variabilis (strain UAMH 11265 / GT02V1 / F)</name>
    <name type="common">Meliniomyces variabilis</name>
    <dbReference type="NCBI Taxonomy" id="1149755"/>
    <lineage>
        <taxon>Eukaryota</taxon>
        <taxon>Fungi</taxon>
        <taxon>Dikarya</taxon>
        <taxon>Ascomycota</taxon>
        <taxon>Pezizomycotina</taxon>
        <taxon>Leotiomycetes</taxon>
        <taxon>Helotiales</taxon>
        <taxon>Hyaloscyphaceae</taxon>
        <taxon>Hyaloscypha</taxon>
        <taxon>Hyaloscypha variabilis</taxon>
    </lineage>
</organism>
<name>A0A2J6RLD6_HYAVF</name>
<evidence type="ECO:0000256" key="1">
    <source>
        <dbReference type="SAM" id="SignalP"/>
    </source>
</evidence>
<dbReference type="Proteomes" id="UP000235786">
    <property type="component" value="Unassembled WGS sequence"/>
</dbReference>
<dbReference type="AlphaFoldDB" id="A0A2J6RLD6"/>
<protein>
    <submittedName>
        <fullName evidence="2">Uncharacterized protein</fullName>
    </submittedName>
</protein>
<reference evidence="2 3" key="1">
    <citation type="submission" date="2016-04" db="EMBL/GenBank/DDBJ databases">
        <title>A degradative enzymes factory behind the ericoid mycorrhizal symbiosis.</title>
        <authorList>
            <consortium name="DOE Joint Genome Institute"/>
            <person name="Martino E."/>
            <person name="Morin E."/>
            <person name="Grelet G."/>
            <person name="Kuo A."/>
            <person name="Kohler A."/>
            <person name="Daghino S."/>
            <person name="Barry K."/>
            <person name="Choi C."/>
            <person name="Cichocki N."/>
            <person name="Clum A."/>
            <person name="Copeland A."/>
            <person name="Hainaut M."/>
            <person name="Haridas S."/>
            <person name="Labutti K."/>
            <person name="Lindquist E."/>
            <person name="Lipzen A."/>
            <person name="Khouja H.-R."/>
            <person name="Murat C."/>
            <person name="Ohm R."/>
            <person name="Olson A."/>
            <person name="Spatafora J."/>
            <person name="Veneault-Fourrey C."/>
            <person name="Henrissat B."/>
            <person name="Grigoriev I."/>
            <person name="Martin F."/>
            <person name="Perotto S."/>
        </authorList>
    </citation>
    <scope>NUCLEOTIDE SEQUENCE [LARGE SCALE GENOMIC DNA]</scope>
    <source>
        <strain evidence="2 3">F</strain>
    </source>
</reference>
<sequence length="159" mass="17131">MQFKVILLSAIMALGFTSTVTATFDANFCTPSVNQNTCVLTFQTGGDIIVEENGQPSIGEVNIYSPSCNLWGSKVLYSSNPTSILAWGLSFKNPVLFIPVYVPGVGYGQPKFEYEGDEYGPGDCDCVLNATDGSHECLCRFACIPFLIDSVAMVDPKMG</sequence>
<dbReference type="OrthoDB" id="3497633at2759"/>
<keyword evidence="1" id="KW-0732">Signal</keyword>